<dbReference type="InterPro" id="IPR013325">
    <property type="entry name" value="RNA_pol_sigma_r2"/>
</dbReference>
<evidence type="ECO:0000313" key="7">
    <source>
        <dbReference type="Proteomes" id="UP000287394"/>
    </source>
</evidence>
<evidence type="ECO:0000256" key="5">
    <source>
        <dbReference type="ARBA" id="ARBA00023163"/>
    </source>
</evidence>
<dbReference type="Gene3D" id="1.10.1740.10">
    <property type="match status" value="1"/>
</dbReference>
<comment type="similarity">
    <text evidence="1">Belongs to the sigma-70 factor family. ECF subfamily.</text>
</comment>
<protein>
    <submittedName>
        <fullName evidence="6">RNA polymerase sigma factor</fullName>
    </submittedName>
</protein>
<keyword evidence="3" id="KW-0731">Sigma factor</keyword>
<evidence type="ECO:0000256" key="2">
    <source>
        <dbReference type="ARBA" id="ARBA00023015"/>
    </source>
</evidence>
<dbReference type="InterPro" id="IPR036388">
    <property type="entry name" value="WH-like_DNA-bd_sf"/>
</dbReference>
<dbReference type="PANTHER" id="PTHR43133:SF8">
    <property type="entry name" value="RNA POLYMERASE SIGMA FACTOR HI_1459-RELATED"/>
    <property type="match status" value="1"/>
</dbReference>
<keyword evidence="4" id="KW-0238">DNA-binding</keyword>
<dbReference type="KEGG" id="ccot:CCAX7_20400"/>
<evidence type="ECO:0000256" key="1">
    <source>
        <dbReference type="ARBA" id="ARBA00010641"/>
    </source>
</evidence>
<dbReference type="InterPro" id="IPR039425">
    <property type="entry name" value="RNA_pol_sigma-70-like"/>
</dbReference>
<dbReference type="GO" id="GO:0016987">
    <property type="term" value="F:sigma factor activity"/>
    <property type="evidence" value="ECO:0007669"/>
    <property type="project" value="UniProtKB-KW"/>
</dbReference>
<dbReference type="CDD" id="cd06171">
    <property type="entry name" value="Sigma70_r4"/>
    <property type="match status" value="1"/>
</dbReference>
<dbReference type="SUPFAM" id="SSF88946">
    <property type="entry name" value="Sigma2 domain of RNA polymerase sigma factors"/>
    <property type="match status" value="1"/>
</dbReference>
<dbReference type="GO" id="GO:0006352">
    <property type="term" value="P:DNA-templated transcription initiation"/>
    <property type="evidence" value="ECO:0007669"/>
    <property type="project" value="InterPro"/>
</dbReference>
<reference evidence="6 7" key="1">
    <citation type="journal article" date="2019" name="Int. J. Syst. Evol. Microbiol.">
        <title>Capsulimonas corticalis gen. nov., sp. nov., an aerobic capsulated bacterium, of a novel bacterial order, Capsulimonadales ord. nov., of the class Armatimonadia of the phylum Armatimonadetes.</title>
        <authorList>
            <person name="Li J."/>
            <person name="Kudo C."/>
            <person name="Tonouchi A."/>
        </authorList>
    </citation>
    <scope>NUCLEOTIDE SEQUENCE [LARGE SCALE GENOMIC DNA]</scope>
    <source>
        <strain evidence="6 7">AX-7</strain>
    </source>
</reference>
<keyword evidence="5" id="KW-0804">Transcription</keyword>
<dbReference type="InterPro" id="IPR014284">
    <property type="entry name" value="RNA_pol_sigma-70_dom"/>
</dbReference>
<keyword evidence="2" id="KW-0805">Transcription regulation</keyword>
<organism evidence="6 7">
    <name type="scientific">Capsulimonas corticalis</name>
    <dbReference type="NCBI Taxonomy" id="2219043"/>
    <lineage>
        <taxon>Bacteria</taxon>
        <taxon>Bacillati</taxon>
        <taxon>Armatimonadota</taxon>
        <taxon>Armatimonadia</taxon>
        <taxon>Capsulimonadales</taxon>
        <taxon>Capsulimonadaceae</taxon>
        <taxon>Capsulimonas</taxon>
    </lineage>
</organism>
<dbReference type="FunCoup" id="A0A402D2I6">
    <property type="interactions" value="311"/>
</dbReference>
<dbReference type="Pfam" id="PF04542">
    <property type="entry name" value="Sigma70_r2"/>
    <property type="match status" value="1"/>
</dbReference>
<evidence type="ECO:0000313" key="6">
    <source>
        <dbReference type="EMBL" id="BDI29989.1"/>
    </source>
</evidence>
<dbReference type="Proteomes" id="UP000287394">
    <property type="component" value="Chromosome"/>
</dbReference>
<dbReference type="GO" id="GO:0003677">
    <property type="term" value="F:DNA binding"/>
    <property type="evidence" value="ECO:0007669"/>
    <property type="project" value="UniProtKB-KW"/>
</dbReference>
<name>A0A402D2I6_9BACT</name>
<dbReference type="Pfam" id="PF08281">
    <property type="entry name" value="Sigma70_r4_2"/>
    <property type="match status" value="1"/>
</dbReference>
<dbReference type="SUPFAM" id="SSF88659">
    <property type="entry name" value="Sigma3 and sigma4 domains of RNA polymerase sigma factors"/>
    <property type="match status" value="1"/>
</dbReference>
<dbReference type="AlphaFoldDB" id="A0A402D2I6"/>
<dbReference type="PANTHER" id="PTHR43133">
    <property type="entry name" value="RNA POLYMERASE ECF-TYPE SIGMA FACTO"/>
    <property type="match status" value="1"/>
</dbReference>
<accession>A0A402D2I6</accession>
<sequence length="214" mass="24310">MSFVLQKKLANAPQARGKLYVSPEEKAIIERCKQGDLAAFNELVKRYEKPVYNFAYRLTGSYDDANDVAQDAFVRVFNAIGSFRGDASFTTWLFRITTNVFLDERKKAKAHPQTSLDEQMELGESAVARQIEDPGPSPEDLTEEAERGKILQDAVSSLPEYQRTMVVLYHSQQKSYEEIAEIMDLPIGTVKSRLNRARLALKEKLTPLRELFNA</sequence>
<dbReference type="NCBIfam" id="TIGR02937">
    <property type="entry name" value="sigma70-ECF"/>
    <property type="match status" value="1"/>
</dbReference>
<evidence type="ECO:0000256" key="4">
    <source>
        <dbReference type="ARBA" id="ARBA00023125"/>
    </source>
</evidence>
<gene>
    <name evidence="6" type="ORF">CCAX7_20400</name>
</gene>
<dbReference type="InterPro" id="IPR013249">
    <property type="entry name" value="RNA_pol_sigma70_r4_t2"/>
</dbReference>
<dbReference type="EMBL" id="AP025739">
    <property type="protein sequence ID" value="BDI29989.1"/>
    <property type="molecule type" value="Genomic_DNA"/>
</dbReference>
<proteinExistence type="inferred from homology"/>
<dbReference type="InterPro" id="IPR013324">
    <property type="entry name" value="RNA_pol_sigma_r3/r4-like"/>
</dbReference>
<dbReference type="Gene3D" id="1.10.10.10">
    <property type="entry name" value="Winged helix-like DNA-binding domain superfamily/Winged helix DNA-binding domain"/>
    <property type="match status" value="1"/>
</dbReference>
<dbReference type="InterPro" id="IPR007627">
    <property type="entry name" value="RNA_pol_sigma70_r2"/>
</dbReference>
<keyword evidence="7" id="KW-1185">Reference proteome</keyword>
<dbReference type="RefSeq" id="WP_218025716.1">
    <property type="nucleotide sequence ID" value="NZ_AP025739.1"/>
</dbReference>
<evidence type="ECO:0000256" key="3">
    <source>
        <dbReference type="ARBA" id="ARBA00023082"/>
    </source>
</evidence>